<dbReference type="GeneID" id="115629760"/>
<dbReference type="GO" id="GO:0005737">
    <property type="term" value="C:cytoplasm"/>
    <property type="evidence" value="ECO:0007669"/>
    <property type="project" value="UniProtKB-SubCell"/>
</dbReference>
<evidence type="ECO:0000256" key="3">
    <source>
        <dbReference type="ARBA" id="ARBA00004496"/>
    </source>
</evidence>
<dbReference type="OrthoDB" id="5600418at2759"/>
<evidence type="ECO:0000256" key="2">
    <source>
        <dbReference type="ARBA" id="ARBA00004322"/>
    </source>
</evidence>
<keyword evidence="19" id="KW-1185">Reference proteome</keyword>
<dbReference type="Gene3D" id="2.130.10.10">
    <property type="entry name" value="YVTN repeat-like/Quinoprotein amine dehydrogenase"/>
    <property type="match status" value="1"/>
</dbReference>
<evidence type="ECO:0000259" key="18">
    <source>
        <dbReference type="PROSITE" id="PS50089"/>
    </source>
</evidence>
<evidence type="ECO:0000256" key="12">
    <source>
        <dbReference type="ARBA" id="ARBA00022786"/>
    </source>
</evidence>
<dbReference type="CDD" id="cd16450">
    <property type="entry name" value="mRING-C3HGC3_RFWD3"/>
    <property type="match status" value="1"/>
</dbReference>
<keyword evidence="7" id="KW-0853">WD repeat</keyword>
<evidence type="ECO:0000256" key="14">
    <source>
        <dbReference type="ARBA" id="ARBA00023204"/>
    </source>
</evidence>
<dbReference type="SUPFAM" id="SSF57850">
    <property type="entry name" value="RING/U-box"/>
    <property type="match status" value="1"/>
</dbReference>
<dbReference type="InterPro" id="IPR015943">
    <property type="entry name" value="WD40/YVTN_repeat-like_dom_sf"/>
</dbReference>
<keyword evidence="13" id="KW-0862">Zinc</keyword>
<dbReference type="GO" id="GO:0036297">
    <property type="term" value="P:interstrand cross-link repair"/>
    <property type="evidence" value="ECO:0007669"/>
    <property type="project" value="InterPro"/>
</dbReference>
<feature type="compositionally biased region" description="Basic and acidic residues" evidence="17">
    <location>
        <begin position="1"/>
        <end position="11"/>
    </location>
</feature>
<accession>A0A6J2U0C9</accession>
<dbReference type="InterPro" id="IPR001680">
    <property type="entry name" value="WD40_rpt"/>
</dbReference>
<comment type="catalytic activity">
    <reaction evidence="1">
        <text>S-ubiquitinyl-[E2 ubiquitin-conjugating enzyme]-L-cysteine + [acceptor protein]-L-lysine = [E2 ubiquitin-conjugating enzyme]-L-cysteine + N(6)-ubiquitinyl-[acceptor protein]-L-lysine.</text>
        <dbReference type="EC" id="2.3.2.27"/>
    </reaction>
</comment>
<keyword evidence="15" id="KW-0539">Nucleus</keyword>
<dbReference type="GO" id="GO:0016567">
    <property type="term" value="P:protein ubiquitination"/>
    <property type="evidence" value="ECO:0007669"/>
    <property type="project" value="InterPro"/>
</dbReference>
<sequence>MSEERSAKRAEIGTPSPPNKRQRLSNGDTTIAGLHQNSSDDEDDGRTCSICFESWETSGEHRLVSLRCGHLFGENCIRRWLTESMHNSGVRVCPKCKKEAFNRDIRYLYASSLRAIDRSEEHRLRNELDAEKRRTQSLTTELAAVQMAGGGRGAFTEAVAGDLSRKPLELLPKYRLHMEKNFEITREQGCRVLLYSSQHSTLVASQKSSCSQSLFPGYGMRFIDPPTFKPLHFLPTSDMQVRDVSFSADQNMLAVASRETRVKIFDIRTRQCSAVFSTNDKMLWSCAMGRNEREHILYVGDFIGVTYVYDVRSPGTTLNGLIAGDCLSPVMDIASVPANKTFCNGGFLVCQFTQLIFYEYINETPVPSRINIEGPFSSMHYDVSQDTLLISVRSNRQYPQSRFILGKLVKIDGSMVFEIKATIFGDKATPVMTRATQLGVESNTLVAGYLQDSKQLILHDVRREERVQTLPVNEVVYDICPVSTPNGSYLAALTDNKIQIYTIYSSGGIKLHNFL</sequence>
<evidence type="ECO:0000313" key="19">
    <source>
        <dbReference type="Proteomes" id="UP000504634"/>
    </source>
</evidence>
<keyword evidence="14" id="KW-0234">DNA repair</keyword>
<evidence type="ECO:0000256" key="6">
    <source>
        <dbReference type="ARBA" id="ARBA00022490"/>
    </source>
</evidence>
<reference evidence="20" key="1">
    <citation type="submission" date="2025-08" db="UniProtKB">
        <authorList>
            <consortium name="RefSeq"/>
        </authorList>
    </citation>
    <scope>IDENTIFICATION</scope>
    <source>
        <strain evidence="20">11010-0011.00</strain>
        <tissue evidence="20">Whole body</tissue>
    </source>
</reference>
<dbReference type="Pfam" id="PF23419">
    <property type="entry name" value="WD40_RFWD3"/>
    <property type="match status" value="1"/>
</dbReference>
<dbReference type="PANTHER" id="PTHR16047:SF7">
    <property type="entry name" value="E3 UBIQUITIN-PROTEIN LIGASE RFWD3"/>
    <property type="match status" value="1"/>
</dbReference>
<dbReference type="InterPro" id="IPR037381">
    <property type="entry name" value="RFWD3"/>
</dbReference>
<feature type="region of interest" description="Disordered" evidence="17">
    <location>
        <begin position="1"/>
        <end position="45"/>
    </location>
</feature>
<evidence type="ECO:0000256" key="15">
    <source>
        <dbReference type="ARBA" id="ARBA00023242"/>
    </source>
</evidence>
<protein>
    <recommendedName>
        <fullName evidence="5">RING-type E3 ubiquitin transferase</fullName>
        <ecNumber evidence="5">2.3.2.27</ecNumber>
    </recommendedName>
</protein>
<dbReference type="GO" id="GO:0016605">
    <property type="term" value="C:PML body"/>
    <property type="evidence" value="ECO:0007669"/>
    <property type="project" value="UniProtKB-SubCell"/>
</dbReference>
<dbReference type="Gene3D" id="3.30.40.10">
    <property type="entry name" value="Zinc/RING finger domain, C3HC4 (zinc finger)"/>
    <property type="match status" value="1"/>
</dbReference>
<keyword evidence="8" id="KW-0808">Transferase</keyword>
<dbReference type="Proteomes" id="UP000504634">
    <property type="component" value="Unplaced"/>
</dbReference>
<dbReference type="PROSITE" id="PS50089">
    <property type="entry name" value="ZF_RING_2"/>
    <property type="match status" value="1"/>
</dbReference>
<gene>
    <name evidence="20" type="primary">LOC115629760</name>
</gene>
<dbReference type="InterPro" id="IPR001841">
    <property type="entry name" value="Znf_RING"/>
</dbReference>
<keyword evidence="9" id="KW-0677">Repeat</keyword>
<evidence type="ECO:0000256" key="1">
    <source>
        <dbReference type="ARBA" id="ARBA00000900"/>
    </source>
</evidence>
<organism evidence="19 20">
    <name type="scientific">Drosophila lebanonensis</name>
    <name type="common">Fruit fly</name>
    <name type="synonym">Scaptodrosophila lebanonensis</name>
    <dbReference type="NCBI Taxonomy" id="7225"/>
    <lineage>
        <taxon>Eukaryota</taxon>
        <taxon>Metazoa</taxon>
        <taxon>Ecdysozoa</taxon>
        <taxon>Arthropoda</taxon>
        <taxon>Hexapoda</taxon>
        <taxon>Insecta</taxon>
        <taxon>Pterygota</taxon>
        <taxon>Neoptera</taxon>
        <taxon>Endopterygota</taxon>
        <taxon>Diptera</taxon>
        <taxon>Brachycera</taxon>
        <taxon>Muscomorpha</taxon>
        <taxon>Ephydroidea</taxon>
        <taxon>Drosophilidae</taxon>
        <taxon>Scaptodrosophila</taxon>
    </lineage>
</organism>
<dbReference type="InterPro" id="IPR036322">
    <property type="entry name" value="WD40_repeat_dom_sf"/>
</dbReference>
<evidence type="ECO:0000256" key="13">
    <source>
        <dbReference type="ARBA" id="ARBA00022833"/>
    </source>
</evidence>
<dbReference type="SMART" id="SM00184">
    <property type="entry name" value="RING"/>
    <property type="match status" value="1"/>
</dbReference>
<evidence type="ECO:0000256" key="7">
    <source>
        <dbReference type="ARBA" id="ARBA00022574"/>
    </source>
</evidence>
<evidence type="ECO:0000256" key="10">
    <source>
        <dbReference type="ARBA" id="ARBA00022763"/>
    </source>
</evidence>
<keyword evidence="10" id="KW-0227">DNA damage</keyword>
<evidence type="ECO:0000256" key="8">
    <source>
        <dbReference type="ARBA" id="ARBA00022679"/>
    </source>
</evidence>
<dbReference type="InterPro" id="IPR056527">
    <property type="entry name" value="WD40_RFWD3"/>
</dbReference>
<dbReference type="SMART" id="SM00320">
    <property type="entry name" value="WD40"/>
    <property type="match status" value="2"/>
</dbReference>
<evidence type="ECO:0000256" key="4">
    <source>
        <dbReference type="ARBA" id="ARBA00004906"/>
    </source>
</evidence>
<evidence type="ECO:0000256" key="9">
    <source>
        <dbReference type="ARBA" id="ARBA00022737"/>
    </source>
</evidence>
<dbReference type="GO" id="GO:0008270">
    <property type="term" value="F:zinc ion binding"/>
    <property type="evidence" value="ECO:0007669"/>
    <property type="project" value="UniProtKB-KW"/>
</dbReference>
<dbReference type="SUPFAM" id="SSF50978">
    <property type="entry name" value="WD40 repeat-like"/>
    <property type="match status" value="1"/>
</dbReference>
<evidence type="ECO:0000313" key="20">
    <source>
        <dbReference type="RefSeq" id="XP_030382166.1"/>
    </source>
</evidence>
<keyword evidence="12" id="KW-0833">Ubl conjugation pathway</keyword>
<dbReference type="GO" id="GO:0061630">
    <property type="term" value="F:ubiquitin protein ligase activity"/>
    <property type="evidence" value="ECO:0007669"/>
    <property type="project" value="UniProtKB-EC"/>
</dbReference>
<name>A0A6J2U0C9_DROLE</name>
<dbReference type="Pfam" id="PF13639">
    <property type="entry name" value="zf-RING_2"/>
    <property type="match status" value="1"/>
</dbReference>
<evidence type="ECO:0000256" key="17">
    <source>
        <dbReference type="SAM" id="MobiDB-lite"/>
    </source>
</evidence>
<keyword evidence="11 16" id="KW-0863">Zinc-finger</keyword>
<dbReference type="RefSeq" id="XP_030382166.1">
    <property type="nucleotide sequence ID" value="XM_030526306.1"/>
</dbReference>
<dbReference type="InterPro" id="IPR013083">
    <property type="entry name" value="Znf_RING/FYVE/PHD"/>
</dbReference>
<evidence type="ECO:0000256" key="16">
    <source>
        <dbReference type="PROSITE-ProRule" id="PRU00175"/>
    </source>
</evidence>
<comment type="subcellular location">
    <subcellularLocation>
        <location evidence="3">Cytoplasm</location>
    </subcellularLocation>
    <subcellularLocation>
        <location evidence="2">Nucleus</location>
        <location evidence="2">PML body</location>
    </subcellularLocation>
</comment>
<keyword evidence="6" id="KW-0963">Cytoplasm</keyword>
<dbReference type="AlphaFoldDB" id="A0A6J2U0C9"/>
<feature type="domain" description="RING-type" evidence="18">
    <location>
        <begin position="48"/>
        <end position="97"/>
    </location>
</feature>
<evidence type="ECO:0000256" key="11">
    <source>
        <dbReference type="ARBA" id="ARBA00022771"/>
    </source>
</evidence>
<comment type="pathway">
    <text evidence="4">Protein modification; protein ubiquitination.</text>
</comment>
<keyword evidence="11 16" id="KW-0479">Metal-binding</keyword>
<dbReference type="EC" id="2.3.2.27" evidence="5"/>
<evidence type="ECO:0000256" key="5">
    <source>
        <dbReference type="ARBA" id="ARBA00012483"/>
    </source>
</evidence>
<dbReference type="PANTHER" id="PTHR16047">
    <property type="entry name" value="RFWD3 PROTEIN"/>
    <property type="match status" value="1"/>
</dbReference>
<proteinExistence type="predicted"/>